<evidence type="ECO:0000313" key="3">
    <source>
        <dbReference type="Proteomes" id="UP000517916"/>
    </source>
</evidence>
<keyword evidence="1" id="KW-1133">Transmembrane helix</keyword>
<reference evidence="2 3" key="1">
    <citation type="submission" date="2020-08" db="EMBL/GenBank/DDBJ databases">
        <title>Genomic Encyclopedia of Archaeal and Bacterial Type Strains, Phase II (KMG-II): from individual species to whole genera.</title>
        <authorList>
            <person name="Goeker M."/>
        </authorList>
    </citation>
    <scope>NUCLEOTIDE SEQUENCE [LARGE SCALE GENOMIC DNA]</scope>
    <source>
        <strain evidence="2 3">DSM 43850</strain>
    </source>
</reference>
<feature type="transmembrane region" description="Helical" evidence="1">
    <location>
        <begin position="94"/>
        <end position="116"/>
    </location>
</feature>
<evidence type="ECO:0000313" key="2">
    <source>
        <dbReference type="EMBL" id="MBA8931406.1"/>
    </source>
</evidence>
<sequence length="166" mass="17778">MVEHPSAEEAARALRDVDRRRDQALGSLHGAKWVDLTFALVIFLCLASTDFLPSAAGWSGLTMAVLALGYGLLLRTRRGAAWLGHSARVDRSAIPPRFVLGVWLVFVAVCAAMFAVRPLHVQIPYGSTIMGAVLAIVLVVFGQHLRRGLAALVRRSRSGGAADGHA</sequence>
<feature type="transmembrane region" description="Helical" evidence="1">
    <location>
        <begin position="122"/>
        <end position="141"/>
    </location>
</feature>
<name>A0ABR6BWX7_9PSEU</name>
<dbReference type="EMBL" id="JACJID010000009">
    <property type="protein sequence ID" value="MBA8931406.1"/>
    <property type="molecule type" value="Genomic_DNA"/>
</dbReference>
<keyword evidence="1" id="KW-0472">Membrane</keyword>
<feature type="transmembrane region" description="Helical" evidence="1">
    <location>
        <begin position="30"/>
        <end position="49"/>
    </location>
</feature>
<organism evidence="2 3">
    <name type="scientific">Kutzneria viridogrisea</name>
    <dbReference type="NCBI Taxonomy" id="47990"/>
    <lineage>
        <taxon>Bacteria</taxon>
        <taxon>Bacillati</taxon>
        <taxon>Actinomycetota</taxon>
        <taxon>Actinomycetes</taxon>
        <taxon>Pseudonocardiales</taxon>
        <taxon>Pseudonocardiaceae</taxon>
        <taxon>Kutzneria</taxon>
    </lineage>
</organism>
<dbReference type="Proteomes" id="UP000517916">
    <property type="component" value="Unassembled WGS sequence"/>
</dbReference>
<comment type="caution">
    <text evidence="2">The sequence shown here is derived from an EMBL/GenBank/DDBJ whole genome shotgun (WGS) entry which is preliminary data.</text>
</comment>
<protein>
    <submittedName>
        <fullName evidence="2">Fatty acid desaturase</fullName>
    </submittedName>
</protein>
<dbReference type="RefSeq" id="WP_025361250.1">
    <property type="nucleotide sequence ID" value="NZ_BAAABQ010000009.1"/>
</dbReference>
<evidence type="ECO:0000256" key="1">
    <source>
        <dbReference type="SAM" id="Phobius"/>
    </source>
</evidence>
<feature type="transmembrane region" description="Helical" evidence="1">
    <location>
        <begin position="55"/>
        <end position="73"/>
    </location>
</feature>
<keyword evidence="1" id="KW-0812">Transmembrane</keyword>
<proteinExistence type="predicted"/>
<accession>A0ABR6BWX7</accession>
<keyword evidence="3" id="KW-1185">Reference proteome</keyword>
<gene>
    <name evidence="2" type="ORF">BC739_008658</name>
</gene>